<dbReference type="EMBL" id="RJKE01000001">
    <property type="protein sequence ID" value="ROO85207.1"/>
    <property type="molecule type" value="Genomic_DNA"/>
</dbReference>
<dbReference type="Gene3D" id="3.40.50.720">
    <property type="entry name" value="NAD(P)-binding Rossmann-like Domain"/>
    <property type="match status" value="1"/>
</dbReference>
<comment type="caution">
    <text evidence="3">The sequence shown here is derived from an EMBL/GenBank/DDBJ whole genome shotgun (WGS) entry which is preliminary data.</text>
</comment>
<proteinExistence type="predicted"/>
<dbReference type="OrthoDB" id="943692at2"/>
<dbReference type="Proteomes" id="UP000272400">
    <property type="component" value="Unassembled WGS sequence"/>
</dbReference>
<sequence>MTPHIAFLGLGEAGSAIAGGLSARVTGYDPVWDGRPSPFTAAATPAEAVAGAQVIVALTAAVDAPAALESALGHTAEGAVYLDLSTGGTDLKRELADTAAAHGLLFAEGVLMAPVLRLRERTPALAAGPGAAKAAGVLTSCGMDLTALGARVGEAAARKLLRSIVVKGLTALMVESLRVAESEGLGDWCYDHLVETLTELDGDVVAKLLDGTVRHSVRRVEEMEAAAAMAKAAGESGAMAEATVEILRTVPLRGVPKAAP</sequence>
<evidence type="ECO:0000259" key="2">
    <source>
        <dbReference type="Pfam" id="PF09130"/>
    </source>
</evidence>
<dbReference type="InterPro" id="IPR013328">
    <property type="entry name" value="6PGD_dom2"/>
</dbReference>
<gene>
    <name evidence="3" type="ORF">EDD29_2747</name>
</gene>
<dbReference type="SUPFAM" id="SSF51735">
    <property type="entry name" value="NAD(P)-binding Rossmann-fold domains"/>
    <property type="match status" value="1"/>
</dbReference>
<dbReference type="SUPFAM" id="SSF48179">
    <property type="entry name" value="6-phosphogluconate dehydrogenase C-terminal domain-like"/>
    <property type="match status" value="1"/>
</dbReference>
<keyword evidence="4" id="KW-1185">Reference proteome</keyword>
<dbReference type="Pfam" id="PF03446">
    <property type="entry name" value="NAD_binding_2"/>
    <property type="match status" value="1"/>
</dbReference>
<dbReference type="InterPro" id="IPR036291">
    <property type="entry name" value="NAD(P)-bd_dom_sf"/>
</dbReference>
<protein>
    <submittedName>
        <fullName evidence="3">3-hydroxyisobutyrate dehydrogenase-like beta-hydroxyacid dehydrogenase</fullName>
    </submittedName>
</protein>
<dbReference type="Pfam" id="PF09130">
    <property type="entry name" value="DUF1932"/>
    <property type="match status" value="1"/>
</dbReference>
<organism evidence="3 4">
    <name type="scientific">Actinocorallia herbida</name>
    <dbReference type="NCBI Taxonomy" id="58109"/>
    <lineage>
        <taxon>Bacteria</taxon>
        <taxon>Bacillati</taxon>
        <taxon>Actinomycetota</taxon>
        <taxon>Actinomycetes</taxon>
        <taxon>Streptosporangiales</taxon>
        <taxon>Thermomonosporaceae</taxon>
        <taxon>Actinocorallia</taxon>
    </lineage>
</organism>
<dbReference type="InterPro" id="IPR015814">
    <property type="entry name" value="Pgluconate_DH_NAD-bd_C"/>
</dbReference>
<evidence type="ECO:0000313" key="4">
    <source>
        <dbReference type="Proteomes" id="UP000272400"/>
    </source>
</evidence>
<evidence type="ECO:0000313" key="3">
    <source>
        <dbReference type="EMBL" id="ROO85207.1"/>
    </source>
</evidence>
<dbReference type="GO" id="GO:0050661">
    <property type="term" value="F:NADP binding"/>
    <property type="evidence" value="ECO:0007669"/>
    <property type="project" value="InterPro"/>
</dbReference>
<feature type="domain" description="Phosphogluconate dehydrogenase NAD-binding putative C-terminal" evidence="2">
    <location>
        <begin position="180"/>
        <end position="250"/>
    </location>
</feature>
<feature type="domain" description="6-phosphogluconate dehydrogenase NADP-binding" evidence="1">
    <location>
        <begin position="5"/>
        <end position="106"/>
    </location>
</feature>
<dbReference type="RefSeq" id="WP_123664736.1">
    <property type="nucleotide sequence ID" value="NZ_RJKE01000001.1"/>
</dbReference>
<reference evidence="3 4" key="1">
    <citation type="submission" date="2018-11" db="EMBL/GenBank/DDBJ databases">
        <title>Sequencing the genomes of 1000 actinobacteria strains.</title>
        <authorList>
            <person name="Klenk H.-P."/>
        </authorList>
    </citation>
    <scope>NUCLEOTIDE SEQUENCE [LARGE SCALE GENOMIC DNA]</scope>
    <source>
        <strain evidence="3 4">DSM 44254</strain>
    </source>
</reference>
<name>A0A3N1CVA6_9ACTN</name>
<accession>A0A3N1CVA6</accession>
<dbReference type="Gene3D" id="1.10.1040.10">
    <property type="entry name" value="N-(1-d-carboxylethyl)-l-norvaline Dehydrogenase, domain 2"/>
    <property type="match status" value="1"/>
</dbReference>
<evidence type="ECO:0000259" key="1">
    <source>
        <dbReference type="Pfam" id="PF03446"/>
    </source>
</evidence>
<dbReference type="InterPro" id="IPR006115">
    <property type="entry name" value="6PGDH_NADP-bd"/>
</dbReference>
<dbReference type="AlphaFoldDB" id="A0A3N1CVA6"/>
<dbReference type="InterPro" id="IPR008927">
    <property type="entry name" value="6-PGluconate_DH-like_C_sf"/>
</dbReference>